<evidence type="ECO:0000313" key="5">
    <source>
        <dbReference type="Proteomes" id="UP000298642"/>
    </source>
</evidence>
<keyword evidence="2" id="KW-0732">Signal</keyword>
<sequence>MMKKLFSLTLAMVTALGLMLPASAAEETTDEALARVTQAVKAALDLDTDAYDEFQGSWYEDGLTGAWDLYWSTELEEELSISALDDGTVISYDLGLPYTASNSGDFPVFPQGDEAAAARAAGDFLDKVLREGESVKLEEPRGMDILGGDSYRYSGVILLNGLPSPLTYSITVDAADNRVRSFHRTTAEDTFLGDVPSAAAAVRRDRAAKLLTDTLELKLEYVREAGGTSAVLRYLPVDTDTFYVDAATGALLNLTELEDQMGGWGAGGSADNTAAAESEDSGLSPAEQAGIAQMEGVRSSAFLDQSLRAEPVYGLTEYALSSAAYRLAEQEGKEDQVLCVLSYVRPGEEDSRSRTITVDARTGAVQEVFSYAPGMEEGETPALTQAEAQVKAETFLSALCGGRWSALTLYDGRDNTEDRRPYYTFTYVQQVGGIPFPENRYTVAIDSGDGSVYRLDYQYDEDVTFAGSAGIVGETAALAAWAGTYDTVLAYRLVPRPLESGDETEARLMELGLTHFYELRLTYALEREERYLGIDAATGKPAAPESGDTAITYTDLSGSGVKADVEKLARYGVGYDGGRFRPDKQLTQWDLVALLASLEGYCIDPETADESTRDTVYSVAYRMGILPRGTRDEGRAVTRGQAVKCLLDCAGYGPAARLQGIYTCTYSDAAAIPEADLGYAAIAQALGMVRGSYQGDRTATRGELAAMLCRLLERQGANAGA</sequence>
<evidence type="ECO:0000256" key="2">
    <source>
        <dbReference type="SAM" id="SignalP"/>
    </source>
</evidence>
<feature type="chain" id="PRO_5020316833" evidence="2">
    <location>
        <begin position="25"/>
        <end position="721"/>
    </location>
</feature>
<dbReference type="Pfam" id="PF16244">
    <property type="entry name" value="DUF4901"/>
    <property type="match status" value="1"/>
</dbReference>
<protein>
    <submittedName>
        <fullName evidence="4">S-layer homology domain-containing protein</fullName>
    </submittedName>
</protein>
<dbReference type="Proteomes" id="UP000298642">
    <property type="component" value="Chromosome"/>
</dbReference>
<dbReference type="RefSeq" id="WP_136891720.1">
    <property type="nucleotide sequence ID" value="NZ_CP034413.3"/>
</dbReference>
<dbReference type="AlphaFoldDB" id="A0A4D7B315"/>
<name>A0A4D7B315_9FIRM</name>
<evidence type="ECO:0000256" key="1">
    <source>
        <dbReference type="SAM" id="MobiDB-lite"/>
    </source>
</evidence>
<proteinExistence type="predicted"/>
<dbReference type="KEGG" id="obj:EIO64_17480"/>
<gene>
    <name evidence="4" type="ORF">EIO64_17480</name>
</gene>
<evidence type="ECO:0000259" key="3">
    <source>
        <dbReference type="Pfam" id="PF16244"/>
    </source>
</evidence>
<feature type="signal peptide" evidence="2">
    <location>
        <begin position="1"/>
        <end position="24"/>
    </location>
</feature>
<reference evidence="5" key="1">
    <citation type="submission" date="2018-12" db="EMBL/GenBank/DDBJ databases">
        <title>Dusodibacter welbiota gen. nov., sp. nov., isolated from human faeces and emended description of the Oscillibacter genus.</title>
        <authorList>
            <person name="Le Roy T."/>
            <person name="Van der Smissen P."/>
            <person name="Delzenne N."/>
            <person name="Muccioli G."/>
            <person name="Collet J.F."/>
            <person name="Cani P.D."/>
        </authorList>
    </citation>
    <scope>NUCLEOTIDE SEQUENCE [LARGE SCALE GENOMIC DNA]</scope>
    <source>
        <strain evidence="5">J115</strain>
    </source>
</reference>
<feature type="domain" description="YcdB/YcdC repeated" evidence="3">
    <location>
        <begin position="346"/>
        <end position="455"/>
    </location>
</feature>
<organism evidence="4 5">
    <name type="scientific">Dysosmobacter welbionis</name>
    <dbReference type="NCBI Taxonomy" id="2093857"/>
    <lineage>
        <taxon>Bacteria</taxon>
        <taxon>Bacillati</taxon>
        <taxon>Bacillota</taxon>
        <taxon>Clostridia</taxon>
        <taxon>Eubacteriales</taxon>
        <taxon>Oscillospiraceae</taxon>
        <taxon>Dysosmobacter</taxon>
    </lineage>
</organism>
<evidence type="ECO:0000313" key="4">
    <source>
        <dbReference type="EMBL" id="QCI60777.1"/>
    </source>
</evidence>
<accession>A0A4D7B315</accession>
<keyword evidence="5" id="KW-1185">Reference proteome</keyword>
<dbReference type="InterPro" id="IPR032599">
    <property type="entry name" value="YcdB/YcdC_rep_domain"/>
</dbReference>
<feature type="region of interest" description="Disordered" evidence="1">
    <location>
        <begin position="263"/>
        <end position="286"/>
    </location>
</feature>
<dbReference type="EMBL" id="CP034413">
    <property type="protein sequence ID" value="QCI60777.1"/>
    <property type="molecule type" value="Genomic_DNA"/>
</dbReference>